<organism evidence="1 2">
    <name type="scientific">Neobacillus bataviensis</name>
    <dbReference type="NCBI Taxonomy" id="220685"/>
    <lineage>
        <taxon>Bacteria</taxon>
        <taxon>Bacillati</taxon>
        <taxon>Bacillota</taxon>
        <taxon>Bacilli</taxon>
        <taxon>Bacillales</taxon>
        <taxon>Bacillaceae</taxon>
        <taxon>Neobacillus</taxon>
    </lineage>
</organism>
<reference evidence="1 2" key="1">
    <citation type="submission" date="2019-06" db="EMBL/GenBank/DDBJ databases">
        <title>Sorghum-associated microbial communities from plants grown in Nebraska, USA.</title>
        <authorList>
            <person name="Schachtman D."/>
        </authorList>
    </citation>
    <scope>NUCLEOTIDE SEQUENCE [LARGE SCALE GENOMIC DNA]</scope>
    <source>
        <strain evidence="1 2">2482</strain>
    </source>
</reference>
<dbReference type="Gene3D" id="3.40.109.10">
    <property type="entry name" value="NADH Oxidase"/>
    <property type="match status" value="1"/>
</dbReference>
<protein>
    <recommendedName>
        <fullName evidence="3">Nitroreductase</fullName>
    </recommendedName>
</protein>
<proteinExistence type="predicted"/>
<keyword evidence="2" id="KW-1185">Reference proteome</keyword>
<dbReference type="InterPro" id="IPR000415">
    <property type="entry name" value="Nitroreductase-like"/>
</dbReference>
<accession>A0A561DXF4</accession>
<dbReference type="EMBL" id="VIVN01000001">
    <property type="protein sequence ID" value="TWE08047.1"/>
    <property type="molecule type" value="Genomic_DNA"/>
</dbReference>
<sequence length="148" mass="17031">MIETYSRNRIATGNNLPSRELILVTNKQKLETLEKTPPYMEWLKEASAAIVITGRPNVSKYWIQDGSISSSFMWLRATELEVGVGFGAVFNFEDENESAKREEWVRNSLNILNDRRILAILGVGFPENKPKTKKLPSKEEIIYYESFK</sequence>
<evidence type="ECO:0008006" key="3">
    <source>
        <dbReference type="Google" id="ProtNLM"/>
    </source>
</evidence>
<name>A0A561DXF4_9BACI</name>
<dbReference type="GO" id="GO:0016491">
    <property type="term" value="F:oxidoreductase activity"/>
    <property type="evidence" value="ECO:0007669"/>
    <property type="project" value="InterPro"/>
</dbReference>
<dbReference type="Proteomes" id="UP000319671">
    <property type="component" value="Unassembled WGS sequence"/>
</dbReference>
<dbReference type="SUPFAM" id="SSF55469">
    <property type="entry name" value="FMN-dependent nitroreductase-like"/>
    <property type="match status" value="1"/>
</dbReference>
<comment type="caution">
    <text evidence="1">The sequence shown here is derived from an EMBL/GenBank/DDBJ whole genome shotgun (WGS) entry which is preliminary data.</text>
</comment>
<evidence type="ECO:0000313" key="1">
    <source>
        <dbReference type="EMBL" id="TWE08047.1"/>
    </source>
</evidence>
<gene>
    <name evidence="1" type="ORF">FB550_10159</name>
</gene>
<evidence type="ECO:0000313" key="2">
    <source>
        <dbReference type="Proteomes" id="UP000319671"/>
    </source>
</evidence>
<dbReference type="AlphaFoldDB" id="A0A561DXF4"/>